<evidence type="ECO:0000313" key="1">
    <source>
        <dbReference type="EMBL" id="KIK59577.1"/>
    </source>
</evidence>
<dbReference type="InterPro" id="IPR036047">
    <property type="entry name" value="F-box-like_dom_sf"/>
</dbReference>
<organism evidence="1 2">
    <name type="scientific">Collybiopsis luxurians FD-317 M1</name>
    <dbReference type="NCBI Taxonomy" id="944289"/>
    <lineage>
        <taxon>Eukaryota</taxon>
        <taxon>Fungi</taxon>
        <taxon>Dikarya</taxon>
        <taxon>Basidiomycota</taxon>
        <taxon>Agaricomycotina</taxon>
        <taxon>Agaricomycetes</taxon>
        <taxon>Agaricomycetidae</taxon>
        <taxon>Agaricales</taxon>
        <taxon>Marasmiineae</taxon>
        <taxon>Omphalotaceae</taxon>
        <taxon>Collybiopsis</taxon>
        <taxon>Collybiopsis luxurians</taxon>
    </lineage>
</organism>
<dbReference type="HOGENOM" id="CLU_885820_0_0_1"/>
<reference evidence="1 2" key="1">
    <citation type="submission" date="2014-04" db="EMBL/GenBank/DDBJ databases">
        <title>Evolutionary Origins and Diversification of the Mycorrhizal Mutualists.</title>
        <authorList>
            <consortium name="DOE Joint Genome Institute"/>
            <consortium name="Mycorrhizal Genomics Consortium"/>
            <person name="Kohler A."/>
            <person name="Kuo A."/>
            <person name="Nagy L.G."/>
            <person name="Floudas D."/>
            <person name="Copeland A."/>
            <person name="Barry K.W."/>
            <person name="Cichocki N."/>
            <person name="Veneault-Fourrey C."/>
            <person name="LaButti K."/>
            <person name="Lindquist E.A."/>
            <person name="Lipzen A."/>
            <person name="Lundell T."/>
            <person name="Morin E."/>
            <person name="Murat C."/>
            <person name="Riley R."/>
            <person name="Ohm R."/>
            <person name="Sun H."/>
            <person name="Tunlid A."/>
            <person name="Henrissat B."/>
            <person name="Grigoriev I.V."/>
            <person name="Hibbett D.S."/>
            <person name="Martin F."/>
        </authorList>
    </citation>
    <scope>NUCLEOTIDE SEQUENCE [LARGE SCALE GENOMIC DNA]</scope>
    <source>
        <strain evidence="1 2">FD-317 M1</strain>
    </source>
</reference>
<protein>
    <recommendedName>
        <fullName evidence="3">F-box domain-containing protein</fullName>
    </recommendedName>
</protein>
<dbReference type="Proteomes" id="UP000053593">
    <property type="component" value="Unassembled WGS sequence"/>
</dbReference>
<evidence type="ECO:0000313" key="2">
    <source>
        <dbReference type="Proteomes" id="UP000053593"/>
    </source>
</evidence>
<dbReference type="OrthoDB" id="2745898at2759"/>
<evidence type="ECO:0008006" key="3">
    <source>
        <dbReference type="Google" id="ProtNLM"/>
    </source>
</evidence>
<sequence>MSLRRSERIFRKTSRRLPNEIFALIIENLTDELTSLRAAGLVCKDFAALARPHIFREIRLVGSKHIDSFTLVKRFEHLLRYSSHTSFLRNVIRILEVQTEYLETDDKGDSVVYLFQNLPSLVDLRMSHPNPACFRTIQMSLGGTLQELRIQNLTLETPEVCQQFQTMLNSLTALRVLVMHFNTAVEQPFILPHSLKVASFPYAGRTALRNIGRGLESSLHPPTLRAIFLGHSPMERDLDCSAIWKSISVDTQVILDLGFAFGEAIDWFLPGLECPAPYAYMFQSGCPSIYSLYTKTSRRCTRNLHRYKCMLRPG</sequence>
<proteinExistence type="predicted"/>
<name>A0A0D0CLW7_9AGAR</name>
<accession>A0A0D0CLW7</accession>
<keyword evidence="2" id="KW-1185">Reference proteome</keyword>
<dbReference type="SUPFAM" id="SSF81383">
    <property type="entry name" value="F-box domain"/>
    <property type="match status" value="1"/>
</dbReference>
<dbReference type="EMBL" id="KN834779">
    <property type="protein sequence ID" value="KIK59577.1"/>
    <property type="molecule type" value="Genomic_DNA"/>
</dbReference>
<gene>
    <name evidence="1" type="ORF">GYMLUDRAFT_44532</name>
</gene>
<dbReference type="AlphaFoldDB" id="A0A0D0CLW7"/>